<evidence type="ECO:0000313" key="3">
    <source>
        <dbReference type="EMBL" id="KAK6307708.1"/>
    </source>
</evidence>
<dbReference type="PROSITE" id="PS50102">
    <property type="entry name" value="RRM"/>
    <property type="match status" value="1"/>
</dbReference>
<evidence type="ECO:0000256" key="1">
    <source>
        <dbReference type="PROSITE-ProRule" id="PRU00176"/>
    </source>
</evidence>
<dbReference type="InterPro" id="IPR012677">
    <property type="entry name" value="Nucleotide-bd_a/b_plait_sf"/>
</dbReference>
<dbReference type="InterPro" id="IPR000504">
    <property type="entry name" value="RRM_dom"/>
</dbReference>
<dbReference type="Gene3D" id="3.30.70.330">
    <property type="match status" value="1"/>
</dbReference>
<sequence>MGVVFSFVGHFKSRKERQAEFGAKAMKFTNVYIKNFGEDYSDDKLKDVFSAFGRSLSVRLMMDERVSWIWLCKLWKPRGCTKVDLDCF</sequence>
<dbReference type="EMBL" id="JAGTTL010000019">
    <property type="protein sequence ID" value="KAK6307708.1"/>
    <property type="molecule type" value="Genomic_DNA"/>
</dbReference>
<dbReference type="Proteomes" id="UP001356427">
    <property type="component" value="Unassembled WGS sequence"/>
</dbReference>
<name>A0AAN8L969_9TELE</name>
<keyword evidence="1" id="KW-0694">RNA-binding</keyword>
<reference evidence="3 4" key="1">
    <citation type="submission" date="2021-04" db="EMBL/GenBank/DDBJ databases">
        <authorList>
            <person name="De Guttry C."/>
            <person name="Zahm M."/>
            <person name="Klopp C."/>
            <person name="Cabau C."/>
            <person name="Louis A."/>
            <person name="Berthelot C."/>
            <person name="Parey E."/>
            <person name="Roest Crollius H."/>
            <person name="Montfort J."/>
            <person name="Robinson-Rechavi M."/>
            <person name="Bucao C."/>
            <person name="Bouchez O."/>
            <person name="Gislard M."/>
            <person name="Lluch J."/>
            <person name="Milhes M."/>
            <person name="Lampietro C."/>
            <person name="Lopez Roques C."/>
            <person name="Donnadieu C."/>
            <person name="Braasch I."/>
            <person name="Desvignes T."/>
            <person name="Postlethwait J."/>
            <person name="Bobe J."/>
            <person name="Wedekind C."/>
            <person name="Guiguen Y."/>
        </authorList>
    </citation>
    <scope>NUCLEOTIDE SEQUENCE [LARGE SCALE GENOMIC DNA]</scope>
    <source>
        <strain evidence="3">Cs_M1</strain>
        <tissue evidence="3">Blood</tissue>
    </source>
</reference>
<comment type="caution">
    <text evidence="3">The sequence shown here is derived from an EMBL/GenBank/DDBJ whole genome shotgun (WGS) entry which is preliminary data.</text>
</comment>
<keyword evidence="4" id="KW-1185">Reference proteome</keyword>
<dbReference type="InterPro" id="IPR035979">
    <property type="entry name" value="RBD_domain_sf"/>
</dbReference>
<evidence type="ECO:0000313" key="4">
    <source>
        <dbReference type="Proteomes" id="UP001356427"/>
    </source>
</evidence>
<dbReference type="SUPFAM" id="SSF54928">
    <property type="entry name" value="RNA-binding domain, RBD"/>
    <property type="match status" value="1"/>
</dbReference>
<protein>
    <recommendedName>
        <fullName evidence="2">RRM domain-containing protein</fullName>
    </recommendedName>
</protein>
<dbReference type="GO" id="GO:0003723">
    <property type="term" value="F:RNA binding"/>
    <property type="evidence" value="ECO:0007669"/>
    <property type="project" value="UniProtKB-UniRule"/>
</dbReference>
<dbReference type="AlphaFoldDB" id="A0AAN8L969"/>
<accession>A0AAN8L969</accession>
<evidence type="ECO:0000259" key="2">
    <source>
        <dbReference type="PROSITE" id="PS50102"/>
    </source>
</evidence>
<feature type="domain" description="RRM" evidence="2">
    <location>
        <begin position="29"/>
        <end position="88"/>
    </location>
</feature>
<gene>
    <name evidence="3" type="ORF">J4Q44_G00209790</name>
</gene>
<dbReference type="Pfam" id="PF00076">
    <property type="entry name" value="RRM_1"/>
    <property type="match status" value="1"/>
</dbReference>
<organism evidence="3 4">
    <name type="scientific">Coregonus suidteri</name>
    <dbReference type="NCBI Taxonomy" id="861788"/>
    <lineage>
        <taxon>Eukaryota</taxon>
        <taxon>Metazoa</taxon>
        <taxon>Chordata</taxon>
        <taxon>Craniata</taxon>
        <taxon>Vertebrata</taxon>
        <taxon>Euteleostomi</taxon>
        <taxon>Actinopterygii</taxon>
        <taxon>Neopterygii</taxon>
        <taxon>Teleostei</taxon>
        <taxon>Protacanthopterygii</taxon>
        <taxon>Salmoniformes</taxon>
        <taxon>Salmonidae</taxon>
        <taxon>Coregoninae</taxon>
        <taxon>Coregonus</taxon>
    </lineage>
</organism>
<proteinExistence type="predicted"/>